<sequence length="356" mass="38103">MTSETSKRDLGRFVSERRRALGITQRELAARLHVTESAVSKWERGLSYPDITLVQSLAAELNVSGNELISASEDHEGRAVQRDARAYRGWRSAILWTTGIAYAVTLLTCVIVNLSVSHTLSWFWIVLAAVALAFSLTTLPLLPIPQRGWSALGGAAVSLAALLLIVRAQHAPGAWIWIVFAAVLFGLVCVFAPILLRSASLPHPVNRHLTVLSLAISTVALALLLLVIALVTGRPELWAWPMLPLAGIGCALVWAIALAIRYLPGSGWISAAVVALIVAVAAPAINWAVDRVLGVRWTWAPDLLRWDSAVLESNILLLIALAAVAVAVACVLAAAVSGPAAKRRESRLARGSHPEV</sequence>
<feature type="transmembrane region" description="Helical" evidence="2">
    <location>
        <begin position="315"/>
        <end position="337"/>
    </location>
</feature>
<keyword evidence="2" id="KW-0812">Transmembrane</keyword>
<dbReference type="EMBL" id="QYAC01000001">
    <property type="protein sequence ID" value="MBL3677781.1"/>
    <property type="molecule type" value="Genomic_DNA"/>
</dbReference>
<evidence type="ECO:0000259" key="3">
    <source>
        <dbReference type="PROSITE" id="PS50943"/>
    </source>
</evidence>
<dbReference type="PANTHER" id="PTHR46558:SF4">
    <property type="entry name" value="DNA-BIDING PHAGE PROTEIN"/>
    <property type="match status" value="1"/>
</dbReference>
<gene>
    <name evidence="4" type="ORF">D3230_00460</name>
</gene>
<organism evidence="4 5">
    <name type="scientific">Leucobacter chromiireducens subsp. solipictus</name>
    <dbReference type="NCBI Taxonomy" id="398235"/>
    <lineage>
        <taxon>Bacteria</taxon>
        <taxon>Bacillati</taxon>
        <taxon>Actinomycetota</taxon>
        <taxon>Actinomycetes</taxon>
        <taxon>Micrococcales</taxon>
        <taxon>Microbacteriaceae</taxon>
        <taxon>Leucobacter</taxon>
    </lineage>
</organism>
<dbReference type="CDD" id="cd00093">
    <property type="entry name" value="HTH_XRE"/>
    <property type="match status" value="1"/>
</dbReference>
<feature type="transmembrane region" description="Helical" evidence="2">
    <location>
        <begin position="237"/>
        <end position="260"/>
    </location>
</feature>
<accession>A0ABS1SBQ0</accession>
<proteinExistence type="predicted"/>
<feature type="transmembrane region" description="Helical" evidence="2">
    <location>
        <begin position="93"/>
        <end position="116"/>
    </location>
</feature>
<keyword evidence="2" id="KW-1133">Transmembrane helix</keyword>
<comment type="caution">
    <text evidence="4">The sequence shown here is derived from an EMBL/GenBank/DDBJ whole genome shotgun (WGS) entry which is preliminary data.</text>
</comment>
<evidence type="ECO:0000256" key="1">
    <source>
        <dbReference type="ARBA" id="ARBA00023125"/>
    </source>
</evidence>
<evidence type="ECO:0000313" key="4">
    <source>
        <dbReference type="EMBL" id="MBL3677781.1"/>
    </source>
</evidence>
<feature type="transmembrane region" description="Helical" evidence="2">
    <location>
        <begin position="122"/>
        <end position="142"/>
    </location>
</feature>
<reference evidence="4 5" key="1">
    <citation type="submission" date="2018-09" db="EMBL/GenBank/DDBJ databases">
        <title>Comparative genomics of Leucobacter spp.</title>
        <authorList>
            <person name="Reis A.C."/>
            <person name="Kolvenbach B.A."/>
            <person name="Corvini P.F.X."/>
            <person name="Nunes O.C."/>
        </authorList>
    </citation>
    <scope>NUCLEOTIDE SEQUENCE [LARGE SCALE GENOMIC DNA]</scope>
    <source>
        <strain evidence="4 5">TAN 31504</strain>
    </source>
</reference>
<dbReference type="PANTHER" id="PTHR46558">
    <property type="entry name" value="TRACRIPTIONAL REGULATORY PROTEIN-RELATED-RELATED"/>
    <property type="match status" value="1"/>
</dbReference>
<feature type="domain" description="HTH cro/C1-type" evidence="3">
    <location>
        <begin position="14"/>
        <end position="68"/>
    </location>
</feature>
<dbReference type="SMART" id="SM00530">
    <property type="entry name" value="HTH_XRE"/>
    <property type="match status" value="1"/>
</dbReference>
<feature type="transmembrane region" description="Helical" evidence="2">
    <location>
        <begin position="208"/>
        <end position="231"/>
    </location>
</feature>
<feature type="transmembrane region" description="Helical" evidence="2">
    <location>
        <begin position="174"/>
        <end position="196"/>
    </location>
</feature>
<evidence type="ECO:0000256" key="2">
    <source>
        <dbReference type="SAM" id="Phobius"/>
    </source>
</evidence>
<dbReference type="RefSeq" id="WP_202343055.1">
    <property type="nucleotide sequence ID" value="NZ_BAAAPI010000009.1"/>
</dbReference>
<dbReference type="InterPro" id="IPR010982">
    <property type="entry name" value="Lambda_DNA-bd_dom_sf"/>
</dbReference>
<dbReference type="Gene3D" id="1.10.260.40">
    <property type="entry name" value="lambda repressor-like DNA-binding domains"/>
    <property type="match status" value="1"/>
</dbReference>
<dbReference type="Proteomes" id="UP001645859">
    <property type="component" value="Unassembled WGS sequence"/>
</dbReference>
<feature type="transmembrane region" description="Helical" evidence="2">
    <location>
        <begin position="149"/>
        <end position="168"/>
    </location>
</feature>
<feature type="transmembrane region" description="Helical" evidence="2">
    <location>
        <begin position="267"/>
        <end position="289"/>
    </location>
</feature>
<evidence type="ECO:0000313" key="5">
    <source>
        <dbReference type="Proteomes" id="UP001645859"/>
    </source>
</evidence>
<name>A0ABS1SBQ0_9MICO</name>
<protein>
    <submittedName>
        <fullName evidence="4">XRE family transcriptional regulator</fullName>
    </submittedName>
</protein>
<keyword evidence="2" id="KW-0472">Membrane</keyword>
<dbReference type="SUPFAM" id="SSF47413">
    <property type="entry name" value="lambda repressor-like DNA-binding domains"/>
    <property type="match status" value="1"/>
</dbReference>
<dbReference type="Pfam" id="PF01381">
    <property type="entry name" value="HTH_3"/>
    <property type="match status" value="1"/>
</dbReference>
<keyword evidence="5" id="KW-1185">Reference proteome</keyword>
<keyword evidence="1" id="KW-0238">DNA-binding</keyword>
<dbReference type="PROSITE" id="PS50943">
    <property type="entry name" value="HTH_CROC1"/>
    <property type="match status" value="1"/>
</dbReference>
<dbReference type="InterPro" id="IPR001387">
    <property type="entry name" value="Cro/C1-type_HTH"/>
</dbReference>